<dbReference type="eggNOG" id="ENOG5033G49">
    <property type="taxonomic scope" value="Bacteria"/>
</dbReference>
<keyword evidence="2" id="KW-1185">Reference proteome</keyword>
<evidence type="ECO:0000313" key="1">
    <source>
        <dbReference type="EMBL" id="AGX43907.1"/>
    </source>
</evidence>
<dbReference type="Proteomes" id="UP000017118">
    <property type="component" value="Chromosome"/>
</dbReference>
<evidence type="ECO:0000313" key="2">
    <source>
        <dbReference type="Proteomes" id="UP000017118"/>
    </source>
</evidence>
<accession>U5MWV6</accession>
<dbReference type="PATRIC" id="fig|1345695.10.peg.1022"/>
<dbReference type="KEGG" id="csb:CLSA_c29400"/>
<dbReference type="OrthoDB" id="3192583at2"/>
<dbReference type="HOGENOM" id="CLU_154557_0_0_9"/>
<dbReference type="GeneID" id="55475323"/>
<dbReference type="RefSeq" id="WP_022747052.1">
    <property type="nucleotide sequence ID" value="NC_022571.1"/>
</dbReference>
<proteinExistence type="predicted"/>
<organism evidence="1 2">
    <name type="scientific">Clostridium saccharobutylicum DSM 13864</name>
    <dbReference type="NCBI Taxonomy" id="1345695"/>
    <lineage>
        <taxon>Bacteria</taxon>
        <taxon>Bacillati</taxon>
        <taxon>Bacillota</taxon>
        <taxon>Clostridia</taxon>
        <taxon>Eubacteriales</taxon>
        <taxon>Clostridiaceae</taxon>
        <taxon>Clostridium</taxon>
    </lineage>
</organism>
<dbReference type="EMBL" id="CP006721">
    <property type="protein sequence ID" value="AGX43907.1"/>
    <property type="molecule type" value="Genomic_DNA"/>
</dbReference>
<gene>
    <name evidence="1" type="ORF">CLSA_c29400</name>
</gene>
<reference evidence="1 2" key="1">
    <citation type="journal article" date="2013" name="Genome Announc.">
        <title>Complete Genome Sequence of the Solvent Producer Clostridium saccharobutylicum NCP262 (DSM 13864).</title>
        <authorList>
            <person name="Poehlein A."/>
            <person name="Hartwich K."/>
            <person name="Krabben P."/>
            <person name="Ehrenreich A."/>
            <person name="Liebl W."/>
            <person name="Durre P."/>
            <person name="Gottschalk G."/>
            <person name="Daniel R."/>
        </authorList>
    </citation>
    <scope>NUCLEOTIDE SEQUENCE [LARGE SCALE GENOMIC DNA]</scope>
    <source>
        <strain evidence="1">DSM 13864</strain>
    </source>
</reference>
<name>U5MWV6_CLOSA</name>
<sequence length="103" mass="11921">MRKVIEKKVYDTETAILIAEYWNGLGQGDFRYYEESLYKTRKCGYFLYGSGGPLTKYSESNGNQTWGISTIIPLSKEEAYEWLENNGETEAIEEYFSNDIDEA</sequence>
<dbReference type="AlphaFoldDB" id="U5MWV6"/>
<protein>
    <submittedName>
        <fullName evidence="1">Uncharacterized protein</fullName>
    </submittedName>
</protein>